<dbReference type="Pfam" id="PF00723">
    <property type="entry name" value="Glyco_hydro_15"/>
    <property type="match status" value="1"/>
</dbReference>
<dbReference type="RefSeq" id="WP_353567362.1">
    <property type="nucleotide sequence ID" value="NZ_BAABRI010000013.1"/>
</dbReference>
<dbReference type="Proteomes" id="UP001476282">
    <property type="component" value="Unassembled WGS sequence"/>
</dbReference>
<dbReference type="EMBL" id="BAABRI010000013">
    <property type="protein sequence ID" value="GAA5483245.1"/>
    <property type="molecule type" value="Genomic_DNA"/>
</dbReference>
<feature type="domain" description="Trehalase-like N-terminal" evidence="2">
    <location>
        <begin position="8"/>
        <end position="154"/>
    </location>
</feature>
<dbReference type="SUPFAM" id="SSF48208">
    <property type="entry name" value="Six-hairpin glycosidases"/>
    <property type="match status" value="1"/>
</dbReference>
<dbReference type="InterPro" id="IPR011613">
    <property type="entry name" value="GH15-like"/>
</dbReference>
<keyword evidence="4" id="KW-1185">Reference proteome</keyword>
<reference evidence="3 4" key="1">
    <citation type="submission" date="2024-02" db="EMBL/GenBank/DDBJ databases">
        <title>Haloferula sargassicola NBRC 104335.</title>
        <authorList>
            <person name="Ichikawa N."/>
            <person name="Katano-Makiyama Y."/>
            <person name="Hidaka K."/>
        </authorList>
    </citation>
    <scope>NUCLEOTIDE SEQUENCE [LARGE SCALE GENOMIC DNA]</scope>
    <source>
        <strain evidence="3 4">NBRC 104335</strain>
    </source>
</reference>
<dbReference type="PANTHER" id="PTHR31616:SF0">
    <property type="entry name" value="GLUCAN 1,4-ALPHA-GLUCOSIDASE"/>
    <property type="match status" value="1"/>
</dbReference>
<dbReference type="PANTHER" id="PTHR31616">
    <property type="entry name" value="TREHALASE"/>
    <property type="match status" value="1"/>
</dbReference>
<comment type="caution">
    <text evidence="3">The sequence shown here is derived from an EMBL/GenBank/DDBJ whole genome shotgun (WGS) entry which is preliminary data.</text>
</comment>
<dbReference type="InterPro" id="IPR012341">
    <property type="entry name" value="6hp_glycosidase-like_sf"/>
</dbReference>
<sequence length="617" mass="70048">MNDDPRYPPIAEYGVIGDLRTIALVGPEGSIESLCYPDFDSPSIFAAHVDREKGGHFRIDPVLDERTEKHLYIPDTNVLITRYLSEDGVAEVSSFMPVGEPEENLPQALVRRAKSVIGDIEFALHFAPRFDYARAEHRTQRIDESTVLFESEGPDRLRLKLHATVPLEIRGGDAVATFTLPQGEHASFVMEGLDEGDSAVCGRPDFSVEAFKDTCNFWRRWIGRCTYNGRWREAVHRSALALKLLTSRRYGSIIAAPCFGFPNEIGGERNWDYRFTWLRDASFSTFALMRIGYTEEAGAFMKWLEDRITEDEDDARLKTMYRIDGSDIDGEVHLDHLEGYRKSKPIRVGSTNFDQQQLDIYGEVMDSIYLYDIAGSPVSHRLWRNIRELANHVCRHWDEPDASIWEVRSGDRHFLFSRIMCWVALDRAIRLAAKRGLPGPVNDWEQQRDAIYEQVFDEFWDPGQRAFVQFRGGTALDASSLVMPLVRMISPTDPLWLDHLDAISKSLVHDSLVDRYKVGEAFSDCLSGKEGSFTICSFWFIECVSRSGDLQRARLMFEKMLGYASPLGLFSEQLGKRGESLGNIPQAFSHLAMISAAFDLDRRLSREPSAHISGGKG</sequence>
<feature type="domain" description="GH15-like" evidence="1">
    <location>
        <begin position="232"/>
        <end position="597"/>
    </location>
</feature>
<evidence type="ECO:0000313" key="3">
    <source>
        <dbReference type="EMBL" id="GAA5483245.1"/>
    </source>
</evidence>
<name>A0ABP9UNV6_9BACT</name>
<gene>
    <name evidence="3" type="ORF">Hsar01_02474</name>
</gene>
<accession>A0ABP9UNV6</accession>
<evidence type="ECO:0000313" key="4">
    <source>
        <dbReference type="Proteomes" id="UP001476282"/>
    </source>
</evidence>
<dbReference type="InterPro" id="IPR008928">
    <property type="entry name" value="6-hairpin_glycosidase_sf"/>
</dbReference>
<protein>
    <submittedName>
        <fullName evidence="3">Trehalase</fullName>
    </submittedName>
</protein>
<proteinExistence type="predicted"/>
<evidence type="ECO:0000259" key="2">
    <source>
        <dbReference type="Pfam" id="PF19291"/>
    </source>
</evidence>
<dbReference type="InterPro" id="IPR045582">
    <property type="entry name" value="Trehalase-like_N"/>
</dbReference>
<organism evidence="3 4">
    <name type="scientific">Haloferula sargassicola</name>
    <dbReference type="NCBI Taxonomy" id="490096"/>
    <lineage>
        <taxon>Bacteria</taxon>
        <taxon>Pseudomonadati</taxon>
        <taxon>Verrucomicrobiota</taxon>
        <taxon>Verrucomicrobiia</taxon>
        <taxon>Verrucomicrobiales</taxon>
        <taxon>Verrucomicrobiaceae</taxon>
        <taxon>Haloferula</taxon>
    </lineage>
</organism>
<dbReference type="Pfam" id="PF19291">
    <property type="entry name" value="TREH_N"/>
    <property type="match status" value="1"/>
</dbReference>
<dbReference type="Gene3D" id="1.50.10.10">
    <property type="match status" value="1"/>
</dbReference>
<evidence type="ECO:0000259" key="1">
    <source>
        <dbReference type="Pfam" id="PF00723"/>
    </source>
</evidence>